<dbReference type="InterPro" id="IPR014710">
    <property type="entry name" value="RmlC-like_jellyroll"/>
</dbReference>
<sequence>MNNPSAFPIGEPNNAYAQYFDGQSYLAPLASDGTVQVSNVTFEPGCTNHWHIHHKSCQILLAVGGRGWYQVEGQPAHELKPGETAYIPPETKHWHGACADESFAHIAIMAPQEGAWNEWLEPVDAKAYAELQ</sequence>
<dbReference type="OrthoDB" id="9802489at2"/>
<dbReference type="STRING" id="77635.BISU_0050"/>
<dbReference type="AlphaFoldDB" id="A0A087E728"/>
<feature type="domain" description="Cupin type-2" evidence="1">
    <location>
        <begin position="40"/>
        <end position="103"/>
    </location>
</feature>
<dbReference type="Pfam" id="PF07883">
    <property type="entry name" value="Cupin_2"/>
    <property type="match status" value="1"/>
</dbReference>
<proteinExistence type="predicted"/>
<organism evidence="2 3">
    <name type="scientific">Bifidobacterium subtile</name>
    <dbReference type="NCBI Taxonomy" id="77635"/>
    <lineage>
        <taxon>Bacteria</taxon>
        <taxon>Bacillati</taxon>
        <taxon>Actinomycetota</taxon>
        <taxon>Actinomycetes</taxon>
        <taxon>Bifidobacteriales</taxon>
        <taxon>Bifidobacteriaceae</taxon>
        <taxon>Bifidobacterium</taxon>
    </lineage>
</organism>
<evidence type="ECO:0000313" key="3">
    <source>
        <dbReference type="Proteomes" id="UP000029055"/>
    </source>
</evidence>
<comment type="caution">
    <text evidence="2">The sequence shown here is derived from an EMBL/GenBank/DDBJ whole genome shotgun (WGS) entry which is preliminary data.</text>
</comment>
<evidence type="ECO:0000313" key="2">
    <source>
        <dbReference type="EMBL" id="KFJ03579.1"/>
    </source>
</evidence>
<accession>A0A087E728</accession>
<evidence type="ECO:0000259" key="1">
    <source>
        <dbReference type="Pfam" id="PF07883"/>
    </source>
</evidence>
<keyword evidence="3" id="KW-1185">Reference proteome</keyword>
<dbReference type="PANTHER" id="PTHR43698:SF1">
    <property type="entry name" value="BLL4564 PROTEIN"/>
    <property type="match status" value="1"/>
</dbReference>
<dbReference type="eggNOG" id="COG1917">
    <property type="taxonomic scope" value="Bacteria"/>
</dbReference>
<dbReference type="CDD" id="cd02233">
    <property type="entry name" value="cupin_HNL-like"/>
    <property type="match status" value="1"/>
</dbReference>
<dbReference type="InterPro" id="IPR013096">
    <property type="entry name" value="Cupin_2"/>
</dbReference>
<protein>
    <submittedName>
        <fullName evidence="2">Cupin</fullName>
    </submittedName>
</protein>
<dbReference type="InterPro" id="IPR047263">
    <property type="entry name" value="HNL-like_cupin"/>
</dbReference>
<dbReference type="PANTHER" id="PTHR43698">
    <property type="entry name" value="RIBD C-TERMINAL DOMAIN CONTAINING PROTEIN"/>
    <property type="match status" value="1"/>
</dbReference>
<name>A0A087E728_9BIFI</name>
<dbReference type="Gene3D" id="2.60.120.10">
    <property type="entry name" value="Jelly Rolls"/>
    <property type="match status" value="1"/>
</dbReference>
<gene>
    <name evidence="2" type="ORF">BISU_0050</name>
</gene>
<dbReference type="SUPFAM" id="SSF51182">
    <property type="entry name" value="RmlC-like cupins"/>
    <property type="match status" value="1"/>
</dbReference>
<reference evidence="2 3" key="1">
    <citation type="submission" date="2014-03" db="EMBL/GenBank/DDBJ databases">
        <title>Genomics of Bifidobacteria.</title>
        <authorList>
            <person name="Ventura M."/>
            <person name="Milani C."/>
            <person name="Lugli G.A."/>
        </authorList>
    </citation>
    <scope>NUCLEOTIDE SEQUENCE [LARGE SCALE GENOMIC DNA]</scope>
    <source>
        <strain evidence="2 3">LMG 11597</strain>
    </source>
</reference>
<dbReference type="EMBL" id="JGZR01000006">
    <property type="protein sequence ID" value="KFJ03579.1"/>
    <property type="molecule type" value="Genomic_DNA"/>
</dbReference>
<dbReference type="Proteomes" id="UP000029055">
    <property type="component" value="Unassembled WGS sequence"/>
</dbReference>
<dbReference type="InterPro" id="IPR011051">
    <property type="entry name" value="RmlC_Cupin_sf"/>
</dbReference>
<dbReference type="RefSeq" id="WP_024464464.1">
    <property type="nucleotide sequence ID" value="NZ_CP062939.1"/>
</dbReference>